<evidence type="ECO:0000313" key="6">
    <source>
        <dbReference type="Proteomes" id="UP001249851"/>
    </source>
</evidence>
<protein>
    <submittedName>
        <fullName evidence="5">Proteasome subunit beta type-7</fullName>
    </submittedName>
</protein>
<comment type="caution">
    <text evidence="5">The sequence shown here is derived from an EMBL/GenBank/DDBJ whole genome shotgun (WGS) entry which is preliminary data.</text>
</comment>
<keyword evidence="4" id="KW-0539">Nucleus</keyword>
<keyword evidence="3" id="KW-0378">Hydrolase</keyword>
<organism evidence="5 6">
    <name type="scientific">Acropora cervicornis</name>
    <name type="common">Staghorn coral</name>
    <dbReference type="NCBI Taxonomy" id="6130"/>
    <lineage>
        <taxon>Eukaryota</taxon>
        <taxon>Metazoa</taxon>
        <taxon>Cnidaria</taxon>
        <taxon>Anthozoa</taxon>
        <taxon>Hexacorallia</taxon>
        <taxon>Scleractinia</taxon>
        <taxon>Astrocoeniina</taxon>
        <taxon>Acroporidae</taxon>
        <taxon>Acropora</taxon>
    </lineage>
</organism>
<dbReference type="Pfam" id="PF00227">
    <property type="entry name" value="Proteasome"/>
    <property type="match status" value="1"/>
</dbReference>
<gene>
    <name evidence="5" type="ORF">P5673_028280</name>
</gene>
<dbReference type="GO" id="GO:0004298">
    <property type="term" value="F:threonine-type endopeptidase activity"/>
    <property type="evidence" value="ECO:0007669"/>
    <property type="project" value="UniProtKB-KW"/>
</dbReference>
<dbReference type="Gene3D" id="3.60.20.10">
    <property type="entry name" value="Glutamine Phosphoribosylpyrophosphate, subunit 1, domain 1"/>
    <property type="match status" value="1"/>
</dbReference>
<dbReference type="InterPro" id="IPR023333">
    <property type="entry name" value="Proteasome_suB-type"/>
</dbReference>
<dbReference type="GO" id="GO:0005839">
    <property type="term" value="C:proteasome core complex"/>
    <property type="evidence" value="ECO:0007669"/>
    <property type="project" value="InterPro"/>
</dbReference>
<reference evidence="5" key="1">
    <citation type="journal article" date="2023" name="G3 (Bethesda)">
        <title>Whole genome assembly and annotation of the endangered Caribbean coral Acropora cervicornis.</title>
        <authorList>
            <person name="Selwyn J.D."/>
            <person name="Vollmer S.V."/>
        </authorList>
    </citation>
    <scope>NUCLEOTIDE SEQUENCE</scope>
    <source>
        <strain evidence="5">K2</strain>
    </source>
</reference>
<reference evidence="5" key="2">
    <citation type="journal article" date="2023" name="Science">
        <title>Genomic signatures of disease resistance in endangered staghorn corals.</title>
        <authorList>
            <person name="Vollmer S.V."/>
            <person name="Selwyn J.D."/>
            <person name="Despard B.A."/>
            <person name="Roesel C.L."/>
        </authorList>
    </citation>
    <scope>NUCLEOTIDE SEQUENCE</scope>
    <source>
        <strain evidence="5">K2</strain>
    </source>
</reference>
<evidence type="ECO:0000256" key="4">
    <source>
        <dbReference type="ARBA" id="ARBA00023242"/>
    </source>
</evidence>
<proteinExistence type="predicted"/>
<dbReference type="Proteomes" id="UP001249851">
    <property type="component" value="Unassembled WGS sequence"/>
</dbReference>
<dbReference type="GO" id="GO:0051603">
    <property type="term" value="P:proteolysis involved in protein catabolic process"/>
    <property type="evidence" value="ECO:0007669"/>
    <property type="project" value="InterPro"/>
</dbReference>
<sequence length="118" mass="13180">MHSKNDSTKTFKMAAIGGTVAQEHCGGFSFENCKRYNKIQDGVILGADTRATEDTIVADKNCSKIHYIAPNIYCCGAGTAADKEYVTQLISSNIQLHFLLDVRYDLIVKEPENTFWRL</sequence>
<keyword evidence="6" id="KW-1185">Reference proteome</keyword>
<dbReference type="SUPFAM" id="SSF56235">
    <property type="entry name" value="N-terminal nucleophile aminohydrolases (Ntn hydrolases)"/>
    <property type="match status" value="1"/>
</dbReference>
<evidence type="ECO:0000313" key="5">
    <source>
        <dbReference type="EMBL" id="KAK2550908.1"/>
    </source>
</evidence>
<dbReference type="AlphaFoldDB" id="A0AAD9UUZ0"/>
<dbReference type="PANTHER" id="PTHR32194">
    <property type="entry name" value="METALLOPROTEASE TLDD"/>
    <property type="match status" value="1"/>
</dbReference>
<dbReference type="GO" id="GO:0005737">
    <property type="term" value="C:cytoplasm"/>
    <property type="evidence" value="ECO:0007669"/>
    <property type="project" value="TreeGrafter"/>
</dbReference>
<evidence type="ECO:0000256" key="2">
    <source>
        <dbReference type="ARBA" id="ARBA00022698"/>
    </source>
</evidence>
<dbReference type="EMBL" id="JARQWQ010000104">
    <property type="protein sequence ID" value="KAK2550908.1"/>
    <property type="molecule type" value="Genomic_DNA"/>
</dbReference>
<dbReference type="PANTHER" id="PTHR32194:SF4">
    <property type="entry name" value="PROTEASOME SUBUNIT BETA TYPE-7"/>
    <property type="match status" value="1"/>
</dbReference>
<keyword evidence="5" id="KW-0647">Proteasome</keyword>
<accession>A0AAD9UUZ0</accession>
<evidence type="ECO:0000256" key="3">
    <source>
        <dbReference type="ARBA" id="ARBA00022801"/>
    </source>
</evidence>
<keyword evidence="1" id="KW-0645">Protease</keyword>
<keyword evidence="2" id="KW-0888">Threonine protease</keyword>
<dbReference type="InterPro" id="IPR001353">
    <property type="entry name" value="Proteasome_sua/b"/>
</dbReference>
<evidence type="ECO:0000256" key="1">
    <source>
        <dbReference type="ARBA" id="ARBA00022670"/>
    </source>
</evidence>
<dbReference type="InterPro" id="IPR029055">
    <property type="entry name" value="Ntn_hydrolases_N"/>
</dbReference>
<name>A0AAD9UUZ0_ACRCE</name>